<protein>
    <submittedName>
        <fullName evidence="2">Uncharacterized protein</fullName>
    </submittedName>
</protein>
<dbReference type="EMBL" id="JAFBCL010000001">
    <property type="protein sequence ID" value="MBM7811908.1"/>
    <property type="molecule type" value="Genomic_DNA"/>
</dbReference>
<reference evidence="2" key="2">
    <citation type="submission" date="2021-04" db="EMBL/GenBank/DDBJ databases">
        <title>Saccharothrix algeriensis WGS.</title>
        <authorList>
            <person name="Stuskova K."/>
            <person name="Hakalova E."/>
            <person name="Tebbal A.B."/>
            <person name="Eichmeier A."/>
        </authorList>
    </citation>
    <scope>NUCLEOTIDE SEQUENCE</scope>
    <source>
        <strain evidence="2">NRRL B-24137</strain>
    </source>
</reference>
<evidence type="ECO:0000313" key="1">
    <source>
        <dbReference type="EMBL" id="MBM7811908.1"/>
    </source>
</evidence>
<gene>
    <name evidence="2" type="ORF">J7S33_14245</name>
    <name evidence="1" type="ORF">JOE68_002773</name>
</gene>
<organism evidence="2 3">
    <name type="scientific">Saccharothrix algeriensis</name>
    <dbReference type="NCBI Taxonomy" id="173560"/>
    <lineage>
        <taxon>Bacteria</taxon>
        <taxon>Bacillati</taxon>
        <taxon>Actinomycetota</taxon>
        <taxon>Actinomycetes</taxon>
        <taxon>Pseudonocardiales</taxon>
        <taxon>Pseudonocardiaceae</taxon>
        <taxon>Saccharothrix</taxon>
    </lineage>
</organism>
<keyword evidence="4" id="KW-1185">Reference proteome</keyword>
<evidence type="ECO:0000313" key="4">
    <source>
        <dbReference type="Proteomes" id="UP001195724"/>
    </source>
</evidence>
<proteinExistence type="predicted"/>
<dbReference type="Proteomes" id="UP000671828">
    <property type="component" value="Chromosome"/>
</dbReference>
<accession>A0A8T8I4F2</accession>
<reference evidence="1 4" key="1">
    <citation type="submission" date="2021-01" db="EMBL/GenBank/DDBJ databases">
        <title>Sequencing the genomes of 1000 actinobacteria strains.</title>
        <authorList>
            <person name="Klenk H.-P."/>
        </authorList>
    </citation>
    <scope>NUCLEOTIDE SEQUENCE [LARGE SCALE GENOMIC DNA]</scope>
    <source>
        <strain evidence="1 4">DSM 44581</strain>
    </source>
</reference>
<dbReference type="EMBL" id="CP072788">
    <property type="protein sequence ID" value="QTR05617.1"/>
    <property type="molecule type" value="Genomic_DNA"/>
</dbReference>
<dbReference type="Proteomes" id="UP001195724">
    <property type="component" value="Unassembled WGS sequence"/>
</dbReference>
<dbReference type="RefSeq" id="WP_204842734.1">
    <property type="nucleotide sequence ID" value="NZ_JAFBCL010000001.1"/>
</dbReference>
<evidence type="ECO:0000313" key="2">
    <source>
        <dbReference type="EMBL" id="QTR05617.1"/>
    </source>
</evidence>
<name>A0A8T8I4F2_9PSEU</name>
<sequence length="200" mass="21237">MSDTLHELLLRLAGRLPDDVLWRFRDWAATDAIAVLARALPRTLLHDRIGLTDHEQRLLADGLVPHGGDLSAISSVKGLDEEPEPGYTFTPESPERVLMGDSATAVLGATLRGRPGVGEVRTTWRHGGDGAGKVVLVTATSGHARLAGELQRVLRALGEHDPRVEVLPAGGDLPPYHRAALAASELVCTGAEADGHLVPV</sequence>
<evidence type="ECO:0000313" key="3">
    <source>
        <dbReference type="Proteomes" id="UP000671828"/>
    </source>
</evidence>
<dbReference type="AlphaFoldDB" id="A0A8T8I4F2"/>